<dbReference type="EMBL" id="JACXBF010000096">
    <property type="protein sequence ID" value="MBD2799528.1"/>
    <property type="molecule type" value="Genomic_DNA"/>
</dbReference>
<evidence type="ECO:0000313" key="2">
    <source>
        <dbReference type="EMBL" id="MBD2799528.1"/>
    </source>
</evidence>
<keyword evidence="1" id="KW-0812">Transmembrane</keyword>
<dbReference type="Proteomes" id="UP001193920">
    <property type="component" value="Unassembled WGS sequence"/>
</dbReference>
<keyword evidence="1" id="KW-0472">Membrane</keyword>
<accession>A0AAW3YTD1</accession>
<proteinExistence type="predicted"/>
<organism evidence="2">
    <name type="scientific">Xenorhabdus szentirmaii</name>
    <dbReference type="NCBI Taxonomy" id="290112"/>
    <lineage>
        <taxon>Bacteria</taxon>
        <taxon>Pseudomonadati</taxon>
        <taxon>Pseudomonadota</taxon>
        <taxon>Gammaproteobacteria</taxon>
        <taxon>Enterobacterales</taxon>
        <taxon>Morganellaceae</taxon>
        <taxon>Xenorhabdus</taxon>
    </lineage>
</organism>
<sequence length="252" mass="28765">MGSSNISIKHLVIAIIVMAIFFYAGYGLVNDKAKENTIPTREEVLKKSLLFEAMNILDPVKADEFYKMLYSTSLNEDGTINDEILSKFLLSVRAWFENNLGNIFMHASDESVNEYGKHSLNVLNTLLDSDPTGVYCFNVLYPGVLGNFDIPKLKEDTKKLTYKGSYLISIAESINQKVKVDRLPVEQVKEVISSINEKMAEKYGDAYYIEDPQELAKQPSLECNTRRDFYKHVMELDTHLSAEVIRYLHKPE</sequence>
<evidence type="ECO:0000256" key="1">
    <source>
        <dbReference type="SAM" id="Phobius"/>
    </source>
</evidence>
<reference evidence="2" key="2">
    <citation type="journal article" date="2024" name="Toxins">
        <title>Genome Sequence Analysis of Native Xenorhabdus Strains Isolated from Entomopathogenic Nematodes in Argentina.</title>
        <authorList>
            <person name="Palma L."/>
            <person name="Frizzo L."/>
            <person name="Kaiser S."/>
            <person name="Berry C."/>
            <person name="Caballero P."/>
            <person name="Bode H.B."/>
            <person name="Del Valle E.E."/>
        </authorList>
    </citation>
    <scope>NUCLEOTIDE SEQUENCE</scope>
    <source>
        <strain evidence="2">M</strain>
    </source>
</reference>
<reference evidence="2" key="1">
    <citation type="submission" date="2020-09" db="EMBL/GenBank/DDBJ databases">
        <authorList>
            <person name="Palma L."/>
            <person name="Caballero P."/>
            <person name="Berry C."/>
            <person name="Del Valle E."/>
        </authorList>
    </citation>
    <scope>NUCLEOTIDE SEQUENCE</scope>
    <source>
        <strain evidence="2">M</strain>
    </source>
</reference>
<gene>
    <name evidence="2" type="ORF">ID854_03395</name>
</gene>
<dbReference type="AlphaFoldDB" id="A0AAW3YTD1"/>
<protein>
    <submittedName>
        <fullName evidence="2">Uncharacterized protein</fullName>
    </submittedName>
</protein>
<feature type="transmembrane region" description="Helical" evidence="1">
    <location>
        <begin position="12"/>
        <end position="29"/>
    </location>
</feature>
<name>A0AAW3YTD1_9GAMM</name>
<keyword evidence="1" id="KW-1133">Transmembrane helix</keyword>
<dbReference type="RefSeq" id="WP_323868413.1">
    <property type="nucleotide sequence ID" value="NZ_JACXBF010000096.1"/>
</dbReference>
<comment type="caution">
    <text evidence="2">The sequence shown here is derived from an EMBL/GenBank/DDBJ whole genome shotgun (WGS) entry which is preliminary data.</text>
</comment>